<name>A0A422P361_TRYRA</name>
<accession>A0A422P361</accession>
<sequence>MVRIACPFPPLLPSFGATGATVAIILGAHTVHVGTRSAVNNDKHMTTLYYNNTANRGIQYMIVGGVVAPSISNNIHDIFDIYDRVNTDLEDFDIKCLTYLDDAIIFYCLG</sequence>
<gene>
    <name evidence="1" type="ORF">TraAM80_00451</name>
</gene>
<proteinExistence type="predicted"/>
<dbReference type="RefSeq" id="XP_029242598.1">
    <property type="nucleotide sequence ID" value="XM_029377529.1"/>
</dbReference>
<dbReference type="EMBL" id="MKGL01000008">
    <property type="protein sequence ID" value="RNF12170.1"/>
    <property type="molecule type" value="Genomic_DNA"/>
</dbReference>
<organism evidence="1 2">
    <name type="scientific">Trypanosoma rangeli</name>
    <dbReference type="NCBI Taxonomy" id="5698"/>
    <lineage>
        <taxon>Eukaryota</taxon>
        <taxon>Discoba</taxon>
        <taxon>Euglenozoa</taxon>
        <taxon>Kinetoplastea</taxon>
        <taxon>Metakinetoplastina</taxon>
        <taxon>Trypanosomatida</taxon>
        <taxon>Trypanosomatidae</taxon>
        <taxon>Trypanosoma</taxon>
        <taxon>Herpetosoma</taxon>
    </lineage>
</organism>
<evidence type="ECO:0000313" key="1">
    <source>
        <dbReference type="EMBL" id="RNF12170.1"/>
    </source>
</evidence>
<protein>
    <submittedName>
        <fullName evidence="1">Uncharacterized protein</fullName>
    </submittedName>
</protein>
<reference evidence="1 2" key="1">
    <citation type="journal article" date="2018" name="BMC Genomics">
        <title>Genomic comparison of Trypanosoma conorhini and Trypanosoma rangeli to Trypanosoma cruzi strains of high and low virulence.</title>
        <authorList>
            <person name="Bradwell K.R."/>
            <person name="Koparde V.N."/>
            <person name="Matveyev A.V."/>
            <person name="Serrano M.G."/>
            <person name="Alves J.M."/>
            <person name="Parikh H."/>
            <person name="Huang B."/>
            <person name="Lee V."/>
            <person name="Espinosa-Alvarez O."/>
            <person name="Ortiz P.A."/>
            <person name="Costa-Martins A.G."/>
            <person name="Teixeira M.M."/>
            <person name="Buck G.A."/>
        </authorList>
    </citation>
    <scope>NUCLEOTIDE SEQUENCE [LARGE SCALE GENOMIC DNA]</scope>
    <source>
        <strain evidence="1 2">AM80</strain>
    </source>
</reference>
<comment type="caution">
    <text evidence="1">The sequence shown here is derived from an EMBL/GenBank/DDBJ whole genome shotgun (WGS) entry which is preliminary data.</text>
</comment>
<dbReference type="OrthoDB" id="245384at2759"/>
<evidence type="ECO:0000313" key="2">
    <source>
        <dbReference type="Proteomes" id="UP000283634"/>
    </source>
</evidence>
<keyword evidence="2" id="KW-1185">Reference proteome</keyword>
<dbReference type="GeneID" id="40324384"/>
<dbReference type="AlphaFoldDB" id="A0A422P361"/>
<dbReference type="Proteomes" id="UP000283634">
    <property type="component" value="Unassembled WGS sequence"/>
</dbReference>